<evidence type="ECO:0000256" key="1">
    <source>
        <dbReference type="ARBA" id="ARBA00010992"/>
    </source>
</evidence>
<comment type="caution">
    <text evidence="4">The sequence shown here is derived from an EMBL/GenBank/DDBJ whole genome shotgun (WGS) entry which is preliminary data.</text>
</comment>
<protein>
    <submittedName>
        <fullName evidence="4">Uncharacterized protein</fullName>
    </submittedName>
</protein>
<dbReference type="AlphaFoldDB" id="A0AAV7GIA3"/>
<dbReference type="PANTHER" id="PTHR23500">
    <property type="entry name" value="SOLUTE CARRIER FAMILY 2, FACILITATED GLUCOSE TRANSPORTER"/>
    <property type="match status" value="1"/>
</dbReference>
<keyword evidence="3" id="KW-1133">Transmembrane helix</keyword>
<dbReference type="Proteomes" id="UP000775213">
    <property type="component" value="Unassembled WGS sequence"/>
</dbReference>
<dbReference type="InterPro" id="IPR045262">
    <property type="entry name" value="STP/PLT_plant"/>
</dbReference>
<keyword evidence="2" id="KW-0813">Transport</keyword>
<keyword evidence="5" id="KW-1185">Reference proteome</keyword>
<keyword evidence="3" id="KW-0472">Membrane</keyword>
<accession>A0AAV7GIA3</accession>
<dbReference type="GO" id="GO:0015144">
    <property type="term" value="F:carbohydrate transmembrane transporter activity"/>
    <property type="evidence" value="ECO:0007669"/>
    <property type="project" value="InterPro"/>
</dbReference>
<organism evidence="4 5">
    <name type="scientific">Dendrobium chrysotoxum</name>
    <name type="common">Orchid</name>
    <dbReference type="NCBI Taxonomy" id="161865"/>
    <lineage>
        <taxon>Eukaryota</taxon>
        <taxon>Viridiplantae</taxon>
        <taxon>Streptophyta</taxon>
        <taxon>Embryophyta</taxon>
        <taxon>Tracheophyta</taxon>
        <taxon>Spermatophyta</taxon>
        <taxon>Magnoliopsida</taxon>
        <taxon>Liliopsida</taxon>
        <taxon>Asparagales</taxon>
        <taxon>Orchidaceae</taxon>
        <taxon>Epidendroideae</taxon>
        <taxon>Malaxideae</taxon>
        <taxon>Dendrobiinae</taxon>
        <taxon>Dendrobium</taxon>
    </lineage>
</organism>
<gene>
    <name evidence="4" type="ORF">IEQ34_015475</name>
</gene>
<reference evidence="4 5" key="1">
    <citation type="journal article" date="2021" name="Hortic Res">
        <title>Chromosome-scale assembly of the Dendrobium chrysotoxum genome enhances the understanding of orchid evolution.</title>
        <authorList>
            <person name="Zhang Y."/>
            <person name="Zhang G.Q."/>
            <person name="Zhang D."/>
            <person name="Liu X.D."/>
            <person name="Xu X.Y."/>
            <person name="Sun W.H."/>
            <person name="Yu X."/>
            <person name="Zhu X."/>
            <person name="Wang Z.W."/>
            <person name="Zhao X."/>
            <person name="Zhong W.Y."/>
            <person name="Chen H."/>
            <person name="Yin W.L."/>
            <person name="Huang T."/>
            <person name="Niu S.C."/>
            <person name="Liu Z.J."/>
        </authorList>
    </citation>
    <scope>NUCLEOTIDE SEQUENCE [LARGE SCALE GENOMIC DNA]</scope>
    <source>
        <strain evidence="4">Lindl</strain>
    </source>
</reference>
<evidence type="ECO:0000313" key="4">
    <source>
        <dbReference type="EMBL" id="KAH0455443.1"/>
    </source>
</evidence>
<name>A0AAV7GIA3_DENCH</name>
<evidence type="ECO:0000313" key="5">
    <source>
        <dbReference type="Proteomes" id="UP000775213"/>
    </source>
</evidence>
<dbReference type="PANTHER" id="PTHR23500:SF567">
    <property type="entry name" value="SUGAR TRANSPORT PROTEIN 12-LIKE"/>
    <property type="match status" value="1"/>
</dbReference>
<proteinExistence type="inferred from homology"/>
<dbReference type="EMBL" id="JAGFBR010000014">
    <property type="protein sequence ID" value="KAH0455443.1"/>
    <property type="molecule type" value="Genomic_DNA"/>
</dbReference>
<sequence length="133" mass="15218">MLSYARGVTFMDLFLKKLFLGIYAKMKQDSKTSNYCKFNNEILTLFTSSLYIFDFFSSLLAFHATTRFNRLFCMRVGGSFVFVEAAIRASRGRAPKALTLASPLGIPREYEKNQEHIQSIPSVFLIIKCLFSI</sequence>
<evidence type="ECO:0000256" key="3">
    <source>
        <dbReference type="SAM" id="Phobius"/>
    </source>
</evidence>
<comment type="similarity">
    <text evidence="1">Belongs to the major facilitator superfamily. Sugar transporter (TC 2.A.1.1) family.</text>
</comment>
<feature type="transmembrane region" description="Helical" evidence="3">
    <location>
        <begin position="42"/>
        <end position="62"/>
    </location>
</feature>
<evidence type="ECO:0000256" key="2">
    <source>
        <dbReference type="ARBA" id="ARBA00022448"/>
    </source>
</evidence>
<keyword evidence="3" id="KW-0812">Transmembrane</keyword>